<dbReference type="GO" id="GO:0004519">
    <property type="term" value="F:endonuclease activity"/>
    <property type="evidence" value="ECO:0007669"/>
    <property type="project" value="UniProtKB-KW"/>
</dbReference>
<reference evidence="11" key="1">
    <citation type="journal article" date="2019" name="Nat. Commun.">
        <title>Genome-wide association mapping of date palm fruit traits.</title>
        <authorList>
            <person name="Hazzouri K.M."/>
            <person name="Gros-Balthazard M."/>
            <person name="Flowers J.M."/>
            <person name="Copetti D."/>
            <person name="Lemansour A."/>
            <person name="Lebrun M."/>
            <person name="Masmoudi K."/>
            <person name="Ferrand S."/>
            <person name="Dhar M.I."/>
            <person name="Fresquez Z.A."/>
            <person name="Rosas U."/>
            <person name="Zhang J."/>
            <person name="Talag J."/>
            <person name="Lee S."/>
            <person name="Kudrna D."/>
            <person name="Powell R.F."/>
            <person name="Leitch I.J."/>
            <person name="Krueger R.R."/>
            <person name="Wing R.A."/>
            <person name="Amiri K.M.A."/>
            <person name="Purugganan M.D."/>
        </authorList>
    </citation>
    <scope>NUCLEOTIDE SEQUENCE [LARGE SCALE GENOMIC DNA]</scope>
    <source>
        <strain evidence="11">cv. Khalas</strain>
    </source>
</reference>
<evidence type="ECO:0000256" key="3">
    <source>
        <dbReference type="ARBA" id="ARBA00022695"/>
    </source>
</evidence>
<evidence type="ECO:0000256" key="6">
    <source>
        <dbReference type="ARBA" id="ARBA00022801"/>
    </source>
</evidence>
<keyword evidence="3" id="KW-0548">Nucleotidyltransferase</keyword>
<keyword evidence="6" id="KW-0378">Hydrolase</keyword>
<proteinExistence type="predicted"/>
<dbReference type="Gene3D" id="3.30.70.270">
    <property type="match status" value="2"/>
</dbReference>
<dbReference type="SUPFAM" id="SSF56672">
    <property type="entry name" value="DNA/RNA polymerases"/>
    <property type="match status" value="1"/>
</dbReference>
<dbReference type="PROSITE" id="PS50158">
    <property type="entry name" value="ZF_CCHC"/>
    <property type="match status" value="1"/>
</dbReference>
<dbReference type="Gene3D" id="4.10.60.10">
    <property type="entry name" value="Zinc finger, CCHC-type"/>
    <property type="match status" value="1"/>
</dbReference>
<dbReference type="SUPFAM" id="SSF50630">
    <property type="entry name" value="Acid proteases"/>
    <property type="match status" value="1"/>
</dbReference>
<dbReference type="InterPro" id="IPR021109">
    <property type="entry name" value="Peptidase_aspartic_dom_sf"/>
</dbReference>
<dbReference type="InterPro" id="IPR043502">
    <property type="entry name" value="DNA/RNA_pol_sf"/>
</dbReference>
<dbReference type="KEGG" id="pda:113463390"/>
<feature type="region of interest" description="Disordered" evidence="9">
    <location>
        <begin position="1"/>
        <end position="25"/>
    </location>
</feature>
<dbReference type="SMART" id="SM00343">
    <property type="entry name" value="ZnF_C2HC"/>
    <property type="match status" value="1"/>
</dbReference>
<dbReference type="CDD" id="cd01647">
    <property type="entry name" value="RT_LTR"/>
    <property type="match status" value="1"/>
</dbReference>
<dbReference type="Pfam" id="PF00098">
    <property type="entry name" value="zf-CCHC"/>
    <property type="match status" value="1"/>
</dbReference>
<keyword evidence="4" id="KW-0540">Nuclease</keyword>
<feature type="domain" description="CCHC-type" evidence="10">
    <location>
        <begin position="285"/>
        <end position="300"/>
    </location>
</feature>
<dbReference type="GeneID" id="113463390"/>
<dbReference type="Gene3D" id="3.10.10.10">
    <property type="entry name" value="HIV Type 1 Reverse Transcriptase, subunit A, domain 1"/>
    <property type="match status" value="1"/>
</dbReference>
<dbReference type="FunFam" id="3.30.70.270:FF:000020">
    <property type="entry name" value="Transposon Tf2-6 polyprotein-like Protein"/>
    <property type="match status" value="1"/>
</dbReference>
<dbReference type="EC" id="2.7.7.49" evidence="1"/>
<keyword evidence="8" id="KW-0863">Zinc-finger</keyword>
<evidence type="ECO:0000256" key="7">
    <source>
        <dbReference type="ARBA" id="ARBA00022918"/>
    </source>
</evidence>
<evidence type="ECO:0000256" key="2">
    <source>
        <dbReference type="ARBA" id="ARBA00022679"/>
    </source>
</evidence>
<dbReference type="Proteomes" id="UP000228380">
    <property type="component" value="Chromosome 1"/>
</dbReference>
<dbReference type="Pfam" id="PF08284">
    <property type="entry name" value="RVP_2"/>
    <property type="match status" value="1"/>
</dbReference>
<dbReference type="InterPro" id="IPR000477">
    <property type="entry name" value="RT_dom"/>
</dbReference>
<evidence type="ECO:0000259" key="10">
    <source>
        <dbReference type="PROSITE" id="PS50158"/>
    </source>
</evidence>
<evidence type="ECO:0000256" key="1">
    <source>
        <dbReference type="ARBA" id="ARBA00012493"/>
    </source>
</evidence>
<dbReference type="InterPro" id="IPR043128">
    <property type="entry name" value="Rev_trsase/Diguanyl_cyclase"/>
</dbReference>
<keyword evidence="2" id="KW-0808">Transferase</keyword>
<sequence>MDDDRRPPSPEPSEQSVLPDTPRSAAGQAGLAGVYQLMAQVLQQQQMMQLAAMPSADSCYERFRRLNPPTFEGGPDPMAAEAWIREMEKMFRALHFSDEVTVRLAISMLKGNAEYWWTAMETAYAIDGLTWRDFKRLSYNQYFPDSVHQAKQNEFLALTQTDQMSVLEYANKFNELGRFCPQFMEEERSKVNRFEQALRYGIWSRISSHLFSSYRDVLDRALKVEADLMRSKREREDMKRTRSSGAQSSGSGGSKGSVPKKRQSRGCPTCGKNHNGTCLKKTGGCFSCRQTGHIARDCPSRKKDEPRHTAPEDQRSRGNPRVFALTRQDASASDQVVTGTLLVNSAPALTLFDSGSTHSFVSVSFSRQLHSIPEKLVEPWHVATPLQKTVIIDTKYRDCITQIGERELETNLLQLDMQDFDIILGMDWMSQYHAHIDCYHKRVVFQIPGEQEFFFQGDIPLPGAPTLHFISALKAGKALKKGCMAYLACVTDTQKEIKLEDIPVVREYPDVFPEELPGLPPDREIEFAIDLAPGEGPVSKALYRMAPTELRELKIQLQELLDKKFIQPSASPWGAPVLYGHYEFLVMPFGLINAPAAFMDLMNRVFRQYLDQFVIVFFDDILTYSRSRKENEDHLRVVLQTLREKRLYAKLNKCEFWLDSVAFLGHVVSKEGVSVDPKKIEAMVDWPRPTNAKEIRSFLGLAGYYRRFVEGFSKIATPLTHLTKKRAKFIWDDKCERNFQELKQRLVSTPILTLPSLTGEFTIYSDASKNGLGCVLMQDGKVVAYASRQLKPYKQNYPTHDLELAVVVFALKLWRHYLYGEHCEVYTDHKSLKYIFTQKELNMRQRRWLELLKDYDLSIKYHPGKANVVADALSSKSVVGPAALLTTQPQIQKDLDKLRVEMVTRTARSLLATLSIQPTLIDRIKVAQQSDEHTC</sequence>
<feature type="compositionally biased region" description="Basic and acidic residues" evidence="9">
    <location>
        <begin position="296"/>
        <end position="316"/>
    </location>
</feature>
<dbReference type="PANTHER" id="PTHR37984:SF5">
    <property type="entry name" value="PROTEIN NYNRIN-LIKE"/>
    <property type="match status" value="1"/>
</dbReference>
<protein>
    <recommendedName>
        <fullName evidence="1">RNA-directed DNA polymerase</fullName>
        <ecNumber evidence="1">2.7.7.49</ecNumber>
    </recommendedName>
</protein>
<dbReference type="GO" id="GO:0003676">
    <property type="term" value="F:nucleic acid binding"/>
    <property type="evidence" value="ECO:0007669"/>
    <property type="project" value="InterPro"/>
</dbReference>
<dbReference type="Pfam" id="PF03732">
    <property type="entry name" value="Retrotrans_gag"/>
    <property type="match status" value="1"/>
</dbReference>
<dbReference type="SUPFAM" id="SSF57756">
    <property type="entry name" value="Retrovirus zinc finger-like domains"/>
    <property type="match status" value="1"/>
</dbReference>
<dbReference type="InterPro" id="IPR036875">
    <property type="entry name" value="Znf_CCHC_sf"/>
</dbReference>
<accession>A0A8B9AGA8</accession>
<dbReference type="RefSeq" id="XP_038984812.1">
    <property type="nucleotide sequence ID" value="XM_039128884.1"/>
</dbReference>
<dbReference type="CDD" id="cd00303">
    <property type="entry name" value="retropepsin_like"/>
    <property type="match status" value="1"/>
</dbReference>
<dbReference type="Pfam" id="PF00078">
    <property type="entry name" value="RVT_1"/>
    <property type="match status" value="1"/>
</dbReference>
<evidence type="ECO:0000256" key="8">
    <source>
        <dbReference type="PROSITE-ProRule" id="PRU00047"/>
    </source>
</evidence>
<dbReference type="PANTHER" id="PTHR37984">
    <property type="entry name" value="PROTEIN CBG26694"/>
    <property type="match status" value="1"/>
</dbReference>
<feature type="region of interest" description="Disordered" evidence="9">
    <location>
        <begin position="232"/>
        <end position="273"/>
    </location>
</feature>
<keyword evidence="5" id="KW-0255">Endonuclease</keyword>
<evidence type="ECO:0000313" key="12">
    <source>
        <dbReference type="RefSeq" id="XP_038984812.1"/>
    </source>
</evidence>
<dbReference type="GO" id="GO:0008270">
    <property type="term" value="F:zinc ion binding"/>
    <property type="evidence" value="ECO:0007669"/>
    <property type="project" value="UniProtKB-KW"/>
</dbReference>
<dbReference type="Pfam" id="PF17917">
    <property type="entry name" value="RT_RNaseH"/>
    <property type="match status" value="1"/>
</dbReference>
<evidence type="ECO:0000256" key="5">
    <source>
        <dbReference type="ARBA" id="ARBA00022759"/>
    </source>
</evidence>
<name>A0A8B9AGA8_PHODC</name>
<reference evidence="12" key="2">
    <citation type="submission" date="2025-08" db="UniProtKB">
        <authorList>
            <consortium name="RefSeq"/>
        </authorList>
    </citation>
    <scope>IDENTIFICATION</scope>
    <source>
        <tissue evidence="12">Young leaves</tissue>
    </source>
</reference>
<dbReference type="InterPro" id="IPR041373">
    <property type="entry name" value="RT_RNaseH"/>
</dbReference>
<organism evidence="11 12">
    <name type="scientific">Phoenix dactylifera</name>
    <name type="common">Date palm</name>
    <dbReference type="NCBI Taxonomy" id="42345"/>
    <lineage>
        <taxon>Eukaryota</taxon>
        <taxon>Viridiplantae</taxon>
        <taxon>Streptophyta</taxon>
        <taxon>Embryophyta</taxon>
        <taxon>Tracheophyta</taxon>
        <taxon>Spermatophyta</taxon>
        <taxon>Magnoliopsida</taxon>
        <taxon>Liliopsida</taxon>
        <taxon>Arecaceae</taxon>
        <taxon>Coryphoideae</taxon>
        <taxon>Phoeniceae</taxon>
        <taxon>Phoenix</taxon>
    </lineage>
</organism>
<dbReference type="GO" id="GO:0016787">
    <property type="term" value="F:hydrolase activity"/>
    <property type="evidence" value="ECO:0007669"/>
    <property type="project" value="UniProtKB-KW"/>
</dbReference>
<dbReference type="FunFam" id="3.30.70.270:FF:000003">
    <property type="entry name" value="Transposon Ty3-G Gag-Pol polyprotein"/>
    <property type="match status" value="1"/>
</dbReference>
<feature type="region of interest" description="Disordered" evidence="9">
    <location>
        <begin position="296"/>
        <end position="319"/>
    </location>
</feature>
<keyword evidence="8" id="KW-0479">Metal-binding</keyword>
<keyword evidence="7" id="KW-0695">RNA-directed DNA polymerase</keyword>
<dbReference type="OrthoDB" id="784533at2759"/>
<keyword evidence="11" id="KW-1185">Reference proteome</keyword>
<dbReference type="GO" id="GO:0003964">
    <property type="term" value="F:RNA-directed DNA polymerase activity"/>
    <property type="evidence" value="ECO:0007669"/>
    <property type="project" value="UniProtKB-KW"/>
</dbReference>
<gene>
    <name evidence="12" type="primary">LOC113463390</name>
</gene>
<dbReference type="InterPro" id="IPR050951">
    <property type="entry name" value="Retrovirus_Pol_polyprotein"/>
</dbReference>
<dbReference type="CDD" id="cd09274">
    <property type="entry name" value="RNase_HI_RT_Ty3"/>
    <property type="match status" value="1"/>
</dbReference>
<evidence type="ECO:0000256" key="9">
    <source>
        <dbReference type="SAM" id="MobiDB-lite"/>
    </source>
</evidence>
<evidence type="ECO:0000256" key="4">
    <source>
        <dbReference type="ARBA" id="ARBA00022722"/>
    </source>
</evidence>
<keyword evidence="8" id="KW-0862">Zinc</keyword>
<dbReference type="Gene3D" id="2.40.70.10">
    <property type="entry name" value="Acid Proteases"/>
    <property type="match status" value="1"/>
</dbReference>
<evidence type="ECO:0000313" key="11">
    <source>
        <dbReference type="Proteomes" id="UP000228380"/>
    </source>
</evidence>
<dbReference type="InterPro" id="IPR001878">
    <property type="entry name" value="Znf_CCHC"/>
</dbReference>
<dbReference type="AlphaFoldDB" id="A0A8B9AGA8"/>
<dbReference type="InterPro" id="IPR005162">
    <property type="entry name" value="Retrotrans_gag_dom"/>
</dbReference>